<keyword evidence="5" id="KW-1185">Reference proteome</keyword>
<organism evidence="4 5">
    <name type="scientific">Tanacetum coccineum</name>
    <dbReference type="NCBI Taxonomy" id="301880"/>
    <lineage>
        <taxon>Eukaryota</taxon>
        <taxon>Viridiplantae</taxon>
        <taxon>Streptophyta</taxon>
        <taxon>Embryophyta</taxon>
        <taxon>Tracheophyta</taxon>
        <taxon>Spermatophyta</taxon>
        <taxon>Magnoliopsida</taxon>
        <taxon>eudicotyledons</taxon>
        <taxon>Gunneridae</taxon>
        <taxon>Pentapetalae</taxon>
        <taxon>asterids</taxon>
        <taxon>campanulids</taxon>
        <taxon>Asterales</taxon>
        <taxon>Asteraceae</taxon>
        <taxon>Asteroideae</taxon>
        <taxon>Anthemideae</taxon>
        <taxon>Anthemidinae</taxon>
        <taxon>Tanacetum</taxon>
    </lineage>
</organism>
<reference evidence="4" key="2">
    <citation type="submission" date="2022-01" db="EMBL/GenBank/DDBJ databases">
        <authorList>
            <person name="Yamashiro T."/>
            <person name="Shiraishi A."/>
            <person name="Satake H."/>
            <person name="Nakayama K."/>
        </authorList>
    </citation>
    <scope>NUCLEOTIDE SEQUENCE</scope>
</reference>
<keyword evidence="2" id="KW-1133">Transmembrane helix</keyword>
<feature type="region of interest" description="Disordered" evidence="1">
    <location>
        <begin position="182"/>
        <end position="216"/>
    </location>
</feature>
<keyword evidence="2" id="KW-0472">Membrane</keyword>
<feature type="domain" description="AB hydrolase-1" evidence="3">
    <location>
        <begin position="334"/>
        <end position="589"/>
    </location>
</feature>
<evidence type="ECO:0000259" key="3">
    <source>
        <dbReference type="Pfam" id="PF12697"/>
    </source>
</evidence>
<keyword evidence="4" id="KW-0378">Hydrolase</keyword>
<dbReference type="GO" id="GO:0016787">
    <property type="term" value="F:hydrolase activity"/>
    <property type="evidence" value="ECO:0007669"/>
    <property type="project" value="UniProtKB-KW"/>
</dbReference>
<dbReference type="InterPro" id="IPR029058">
    <property type="entry name" value="AB_hydrolase_fold"/>
</dbReference>
<feature type="region of interest" description="Disordered" evidence="1">
    <location>
        <begin position="760"/>
        <end position="891"/>
    </location>
</feature>
<accession>A0ABQ5H2A4</accession>
<feature type="compositionally biased region" description="Polar residues" evidence="1">
    <location>
        <begin position="851"/>
        <end position="891"/>
    </location>
</feature>
<dbReference type="Pfam" id="PF12697">
    <property type="entry name" value="Abhydrolase_6"/>
    <property type="match status" value="1"/>
</dbReference>
<evidence type="ECO:0000313" key="4">
    <source>
        <dbReference type="EMBL" id="GJT81939.1"/>
    </source>
</evidence>
<feature type="transmembrane region" description="Helical" evidence="2">
    <location>
        <begin position="131"/>
        <end position="152"/>
    </location>
</feature>
<evidence type="ECO:0000313" key="5">
    <source>
        <dbReference type="Proteomes" id="UP001151760"/>
    </source>
</evidence>
<sequence>MVVMVTSLLVLCLPVLVGVCDVVVMWGLLTRFSCLSCVGVMESFRRYEFRRSLIDVPLVSVVRSLIITCVYMICDGPMISHGQYLGTVTLCSAFSVLLLSVKVCIFTVNSQLEAEASSSPTRQRLHLKKSWGMPVLFLSSVVFALGHTVIAYRASCRARRKHMLHRMDPESVLSSKHLFSSGYAKVPRSPTPTAGRTPKSDSEIRRKPLGQGRNDGELPVRLLADVDSLFMDWPGVTLHYKLSMPSPPSRTLSYTLSLHERPSLNVISKTQYHLRRSFSNQMHNSPLYAPLLDGTASEEIPVFSLDEVSDENVSSKTVSHSLEQVPEVNGQFGIILVHGFGGGVFSWRHVMGVLSRQVNCIVAAFDRPGWGLTSRPRREEWEANNLPSPYMLDTQVDMLISFCKEMGLSSVVLVGHDDGGLLALKAAQKVKASPGFADVEIKGVVLLTTSLSREVVPGFARILMRTSLGKKHLVRPLLRTEISQVVNRRAWYDATKLTTDAPLCVEGWDDALHEINRLSSETVLTQQNESLLVKAVDDTPLLVIAGAEDALVPLRYVQAMASEFVNSRLVAISGCGHLPHEECPKALLAAVLPFISKLLIPVDSKDLWNHCNKHGTVADVYIARKLSKERASPLSEFDTYEACLKLQSNKEMSWYFTLLKHLHHSFVLDERVAWIEIGGLPLNAWTPKAFKKIADSWGTPLFVDDDPKETVSTGRVCIKTKIHGQVNDYCKVVVLGKSYNVYVKEFAGWAPDIKATDSISCSNSEMGNSDKHEDNLNDNDLLDKEEGEIPNNNVNEEEEYVKNTQWTDRDTNSGKEQDNFPTEHLHSPKDKIEAQKEDSNSISKPPGFEAYNSNGKPFSSDGNHQSSKQPSHFSSAPVKSSRISKSQNKSFGNHGSMIEAFVSHIEMGKVLGYDMEGSKNDLKKFIDSLGARQVSFLGIQETHSINLDPFKVKCIWGNFQFDYVERPANGRSGGIVSIWDPNAFSKINEFHYENFLVVEDAQLWDIPLGGHLFTRINKHGDKLSKLDRFLTSDSFAPLLQKFSGQNKMKALKIVIKDWSLNRKDSQNREKEDLNKKIRDFDASIATRYADLSVDAQRSSWIDSLLAIELKGTFMLFFPTKAKLRGYEADGSSKFFSLKSISKQVFIIQGIKIEGHWIEDPLGIKDAFLTFYEQKFQKVEVVKIVNRSPFYKTLNIDQNTYLASSVSEA</sequence>
<proteinExistence type="predicted"/>
<comment type="caution">
    <text evidence="4">The sequence shown here is derived from an EMBL/GenBank/DDBJ whole genome shotgun (WGS) entry which is preliminary data.</text>
</comment>
<protein>
    <submittedName>
        <fullName evidence="4">Alpha/beta hydrolases superfamily protein</fullName>
    </submittedName>
</protein>
<dbReference type="Gene3D" id="3.40.50.1820">
    <property type="entry name" value="alpha/beta hydrolase"/>
    <property type="match status" value="1"/>
</dbReference>
<dbReference type="SUPFAM" id="SSF53474">
    <property type="entry name" value="alpha/beta-Hydrolases"/>
    <property type="match status" value="1"/>
</dbReference>
<keyword evidence="2" id="KW-0812">Transmembrane</keyword>
<dbReference type="EMBL" id="BQNB010019122">
    <property type="protein sequence ID" value="GJT81939.1"/>
    <property type="molecule type" value="Genomic_DNA"/>
</dbReference>
<evidence type="ECO:0000256" key="2">
    <source>
        <dbReference type="SAM" id="Phobius"/>
    </source>
</evidence>
<dbReference type="Proteomes" id="UP001151760">
    <property type="component" value="Unassembled WGS sequence"/>
</dbReference>
<dbReference type="PANTHER" id="PTHR43689">
    <property type="entry name" value="HYDROLASE"/>
    <property type="match status" value="1"/>
</dbReference>
<feature type="transmembrane region" description="Helical" evidence="2">
    <location>
        <begin position="85"/>
        <end position="110"/>
    </location>
</feature>
<reference evidence="4" key="1">
    <citation type="journal article" date="2022" name="Int. J. Mol. Sci.">
        <title>Draft Genome of Tanacetum Coccineum: Genomic Comparison of Closely Related Tanacetum-Family Plants.</title>
        <authorList>
            <person name="Yamashiro T."/>
            <person name="Shiraishi A."/>
            <person name="Nakayama K."/>
            <person name="Satake H."/>
        </authorList>
    </citation>
    <scope>NUCLEOTIDE SEQUENCE</scope>
</reference>
<dbReference type="InterPro" id="IPR000073">
    <property type="entry name" value="AB_hydrolase_1"/>
</dbReference>
<evidence type="ECO:0000256" key="1">
    <source>
        <dbReference type="SAM" id="MobiDB-lite"/>
    </source>
</evidence>
<name>A0ABQ5H2A4_9ASTR</name>
<gene>
    <name evidence="4" type="ORF">Tco_1056281</name>
</gene>
<feature type="compositionally biased region" description="Basic and acidic residues" evidence="1">
    <location>
        <begin position="807"/>
        <end position="839"/>
    </location>
</feature>
<dbReference type="PANTHER" id="PTHR43689:SF8">
    <property type="entry name" value="ALPHA_BETA-HYDROLASES SUPERFAMILY PROTEIN"/>
    <property type="match status" value="1"/>
</dbReference>